<keyword evidence="1" id="KW-0175">Coiled coil</keyword>
<feature type="region of interest" description="Disordered" evidence="2">
    <location>
        <begin position="300"/>
        <end position="327"/>
    </location>
</feature>
<reference evidence="3" key="1">
    <citation type="submission" date="2022-01" db="EMBL/GenBank/DDBJ databases">
        <authorList>
            <person name="King R."/>
        </authorList>
    </citation>
    <scope>NUCLEOTIDE SEQUENCE</scope>
</reference>
<feature type="compositionally biased region" description="Polar residues" evidence="2">
    <location>
        <begin position="864"/>
        <end position="879"/>
    </location>
</feature>
<gene>
    <name evidence="3" type="ORF">PHYEVI_LOCUS9178</name>
</gene>
<feature type="compositionally biased region" description="Polar residues" evidence="2">
    <location>
        <begin position="779"/>
        <end position="790"/>
    </location>
</feature>
<keyword evidence="4" id="KW-1185">Reference proteome</keyword>
<feature type="region of interest" description="Disordered" evidence="2">
    <location>
        <begin position="765"/>
        <end position="879"/>
    </location>
</feature>
<name>A0A9N9XUV1_PHYSR</name>
<feature type="compositionally biased region" description="Polar residues" evidence="2">
    <location>
        <begin position="302"/>
        <end position="312"/>
    </location>
</feature>
<feature type="region of interest" description="Disordered" evidence="2">
    <location>
        <begin position="1355"/>
        <end position="1413"/>
    </location>
</feature>
<feature type="compositionally biased region" description="Basic residues" evidence="2">
    <location>
        <begin position="55"/>
        <end position="64"/>
    </location>
</feature>
<feature type="compositionally biased region" description="Basic and acidic residues" evidence="2">
    <location>
        <begin position="1104"/>
        <end position="1117"/>
    </location>
</feature>
<feature type="region of interest" description="Disordered" evidence="2">
    <location>
        <begin position="1104"/>
        <end position="1151"/>
    </location>
</feature>
<feature type="coiled-coil region" evidence="1">
    <location>
        <begin position="456"/>
        <end position="483"/>
    </location>
</feature>
<dbReference type="OrthoDB" id="6359887at2759"/>
<accession>A0A9N9XUV1</accession>
<feature type="region of interest" description="Disordered" evidence="2">
    <location>
        <begin position="635"/>
        <end position="719"/>
    </location>
</feature>
<feature type="compositionally biased region" description="Basic residues" evidence="2">
    <location>
        <begin position="173"/>
        <end position="183"/>
    </location>
</feature>
<feature type="compositionally biased region" description="Basic and acidic residues" evidence="2">
    <location>
        <begin position="1213"/>
        <end position="1244"/>
    </location>
</feature>
<feature type="compositionally biased region" description="Basic and acidic residues" evidence="2">
    <location>
        <begin position="1054"/>
        <end position="1071"/>
    </location>
</feature>
<feature type="compositionally biased region" description="Basic residues" evidence="2">
    <location>
        <begin position="681"/>
        <end position="692"/>
    </location>
</feature>
<feature type="compositionally biased region" description="Low complexity" evidence="2">
    <location>
        <begin position="700"/>
        <end position="711"/>
    </location>
</feature>
<evidence type="ECO:0000256" key="2">
    <source>
        <dbReference type="SAM" id="MobiDB-lite"/>
    </source>
</evidence>
<feature type="compositionally biased region" description="Acidic residues" evidence="2">
    <location>
        <begin position="196"/>
        <end position="208"/>
    </location>
</feature>
<feature type="compositionally biased region" description="Polar residues" evidence="2">
    <location>
        <begin position="833"/>
        <end position="854"/>
    </location>
</feature>
<feature type="compositionally biased region" description="Low complexity" evidence="2">
    <location>
        <begin position="1035"/>
        <end position="1047"/>
    </location>
</feature>
<dbReference type="Proteomes" id="UP001153712">
    <property type="component" value="Chromosome 6"/>
</dbReference>
<feature type="compositionally biased region" description="Basic residues" evidence="2">
    <location>
        <begin position="638"/>
        <end position="650"/>
    </location>
</feature>
<feature type="region of interest" description="Disordered" evidence="2">
    <location>
        <begin position="163"/>
        <end position="230"/>
    </location>
</feature>
<evidence type="ECO:0000313" key="3">
    <source>
        <dbReference type="EMBL" id="CAG9862874.1"/>
    </source>
</evidence>
<feature type="compositionally biased region" description="Basic and acidic residues" evidence="2">
    <location>
        <begin position="1403"/>
        <end position="1413"/>
    </location>
</feature>
<proteinExistence type="predicted"/>
<feature type="compositionally biased region" description="Polar residues" evidence="2">
    <location>
        <begin position="1382"/>
        <end position="1402"/>
    </location>
</feature>
<feature type="compositionally biased region" description="Polar residues" evidence="2">
    <location>
        <begin position="655"/>
        <end position="666"/>
    </location>
</feature>
<evidence type="ECO:0000256" key="1">
    <source>
        <dbReference type="SAM" id="Coils"/>
    </source>
</evidence>
<feature type="region of interest" description="Disordered" evidence="2">
    <location>
        <begin position="1208"/>
        <end position="1278"/>
    </location>
</feature>
<feature type="compositionally biased region" description="Basic and acidic residues" evidence="2">
    <location>
        <begin position="791"/>
        <end position="807"/>
    </location>
</feature>
<dbReference type="EMBL" id="OU900099">
    <property type="protein sequence ID" value="CAG9862874.1"/>
    <property type="molecule type" value="Genomic_DNA"/>
</dbReference>
<feature type="region of interest" description="Disordered" evidence="2">
    <location>
        <begin position="50"/>
        <end position="70"/>
    </location>
</feature>
<feature type="region of interest" description="Disordered" evidence="2">
    <location>
        <begin position="1026"/>
        <end position="1092"/>
    </location>
</feature>
<evidence type="ECO:0000313" key="4">
    <source>
        <dbReference type="Proteomes" id="UP001153712"/>
    </source>
</evidence>
<sequence length="1413" mass="159216">MSINVHVNGNPISIKRGKMVTSDFDQCKKEFEQRRLMRLEQVRQQSKDIAEGLRNKVKKEKKMQKKEIEEEGKQKLKNWQTRKLLELQNQYQDALKELGVGHKAAQTIGDETQFLAEQEQINQKTAAKRNKVASGKLCEDKVREEVEKARLIERKKLAREMESAQARLIQSPKPKRPRVKEKSHKSEDNINVTLYEPEEEEEEEESVENESNSTVTEETGEVDESSTCSCFAGDSRTSLDYIAEGSRSEENPPPIVPPLQLPREESPLSFPINASREPRAYQKCNPTFDTRISDRIKHRTGFYNNKSPNPTQIPEVETRSNARDLNQSKTKRNDCTCCCKRRSKSPRKRILKQDKQVATDFKENHGTQTSEIFLPSHPSVVIRDQPSKSSLQDSALLGSKVKVYDHKNRFVSEKSLPSGSMVEKIPPESLELLIDPVSEDDRQELHRKRERDAQIRGKKALEKERLQKEYEEMLKKLPLLQKKERICEIRNDKPEYHMSEERLKERERAKQNHLEKVYNNLFPNIKPATVTLPKVNQPRKENSIESVSETSIRSLNVAEWDVDKPPHQFSSQEVQDIINAFTRINPKDRRAKLKDLLKTLNIKKEELLQAIVSLPKTDSLDELINDLNSLDDYEVRGKSKSHKSPRKRSRRENTADTSFESSQEAPNSVKEESAGRVNGKSPRKKAKTKRRPNVIILQNTSTQTTPKPSKPATEETKAADSSKEKICDKLHVPCDCNKENQNSTDDMCHIFIKLNDDDVPEVHVKSKDKERASKPASVRYSTVGTQISPEKQTKDVRTHKKLTEPMKSHRYKSRAPDQRSNTTSRTWRDELSKNSISTTSTSYMSPPDFQNTKKPNLRSKPHQETLSSAYSSYSRQEQSTDPIKSYVKHLLSMSKGAVDNLSISTSNVDTPSQSIIEMESNVPKYDLKQLVETFKGKIEEIETRLKHPTAINASSFNTTGSTVDSCNDQTCRPTAPVAINDELVNKYAEISDSVAKRIEALTKMIENLRHEKTKILRDTKTADFSTAYMDLPEPKSSSSTTSSSKSSSLDDEDVGRRLVEIDQSDLDRLEQLRGNSNECDGPSNRGARHLNETNEEILSRLQRLKEHEQPSTSKEEQSFVPILSDIPRLPKFEPQNEANATHRRPPPSKGLAAAKKFNGNISLNPHELSTIVEADSQLSTKLPSPETSGNNLNAPLLTIPEIDLDSASGMASCRDKSKSSSGKDYKSGKDYSTSNKDDSMKSCEEFPSSILLPSSSSSSGKKKTRDDSTCGAISFQQSSSSSDDVESIEAMLRSIGMEWAIPTLYKTQEALALGSSSSSSLELSKKKGEAGSDISLNEYLKKKILKLPASTLISETTPPSFIGDQTELSGIPASSGEHSRQRTSTPINIDNSKTGFTDSDLSSIKHDKSNSKN</sequence>
<protein>
    <submittedName>
        <fullName evidence="3">Uncharacterized protein</fullName>
    </submittedName>
</protein>
<feature type="compositionally biased region" description="Low complexity" evidence="2">
    <location>
        <begin position="1247"/>
        <end position="1259"/>
    </location>
</feature>
<feature type="coiled-coil region" evidence="1">
    <location>
        <begin position="991"/>
        <end position="1018"/>
    </location>
</feature>
<organism evidence="3 4">
    <name type="scientific">Phyllotreta striolata</name>
    <name type="common">Striped flea beetle</name>
    <name type="synonym">Crioceris striolata</name>
    <dbReference type="NCBI Taxonomy" id="444603"/>
    <lineage>
        <taxon>Eukaryota</taxon>
        <taxon>Metazoa</taxon>
        <taxon>Ecdysozoa</taxon>
        <taxon>Arthropoda</taxon>
        <taxon>Hexapoda</taxon>
        <taxon>Insecta</taxon>
        <taxon>Pterygota</taxon>
        <taxon>Neoptera</taxon>
        <taxon>Endopterygota</taxon>
        <taxon>Coleoptera</taxon>
        <taxon>Polyphaga</taxon>
        <taxon>Cucujiformia</taxon>
        <taxon>Chrysomeloidea</taxon>
        <taxon>Chrysomelidae</taxon>
        <taxon>Galerucinae</taxon>
        <taxon>Alticini</taxon>
        <taxon>Phyllotreta</taxon>
    </lineage>
</organism>